<feature type="domain" description="DUF397" evidence="2">
    <location>
        <begin position="9"/>
        <end position="61"/>
    </location>
</feature>
<evidence type="ECO:0000256" key="1">
    <source>
        <dbReference type="SAM" id="MobiDB-lite"/>
    </source>
</evidence>
<gene>
    <name evidence="3" type="ORF">HNR61_005356</name>
</gene>
<feature type="region of interest" description="Disordered" evidence="1">
    <location>
        <begin position="1"/>
        <end position="23"/>
    </location>
</feature>
<comment type="caution">
    <text evidence="3">The sequence shown here is derived from an EMBL/GenBank/DDBJ whole genome shotgun (WGS) entry which is preliminary data.</text>
</comment>
<proteinExistence type="predicted"/>
<dbReference type="AlphaFoldDB" id="A0A7W3LSW0"/>
<organism evidence="3 4">
    <name type="scientific">Actinomadura namibiensis</name>
    <dbReference type="NCBI Taxonomy" id="182080"/>
    <lineage>
        <taxon>Bacteria</taxon>
        <taxon>Bacillati</taxon>
        <taxon>Actinomycetota</taxon>
        <taxon>Actinomycetes</taxon>
        <taxon>Streptosporangiales</taxon>
        <taxon>Thermomonosporaceae</taxon>
        <taxon>Actinomadura</taxon>
    </lineage>
</organism>
<dbReference type="EMBL" id="JACJIA010000007">
    <property type="protein sequence ID" value="MBA8953703.1"/>
    <property type="molecule type" value="Genomic_DNA"/>
</dbReference>
<evidence type="ECO:0000313" key="4">
    <source>
        <dbReference type="Proteomes" id="UP000572680"/>
    </source>
</evidence>
<sequence length="63" mass="6948">MEAMKNDMKWRKSSRSGSNGGHCVEVANELDTIAIRDSKNPNGSLLLISHEEARALSKHLKNA</sequence>
<name>A0A7W3LSW0_ACTNM</name>
<dbReference type="Pfam" id="PF04149">
    <property type="entry name" value="DUF397"/>
    <property type="match status" value="1"/>
</dbReference>
<keyword evidence="4" id="KW-1185">Reference proteome</keyword>
<dbReference type="InterPro" id="IPR007278">
    <property type="entry name" value="DUF397"/>
</dbReference>
<dbReference type="RefSeq" id="WP_182845866.1">
    <property type="nucleotide sequence ID" value="NZ_BAAALP010000056.1"/>
</dbReference>
<evidence type="ECO:0000259" key="2">
    <source>
        <dbReference type="Pfam" id="PF04149"/>
    </source>
</evidence>
<accession>A0A7W3LSW0</accession>
<reference evidence="3 4" key="1">
    <citation type="submission" date="2020-08" db="EMBL/GenBank/DDBJ databases">
        <title>Genomic Encyclopedia of Type Strains, Phase IV (KMG-IV): sequencing the most valuable type-strain genomes for metagenomic binning, comparative biology and taxonomic classification.</title>
        <authorList>
            <person name="Goeker M."/>
        </authorList>
    </citation>
    <scope>NUCLEOTIDE SEQUENCE [LARGE SCALE GENOMIC DNA]</scope>
    <source>
        <strain evidence="3 4">DSM 44197</strain>
    </source>
</reference>
<dbReference type="Proteomes" id="UP000572680">
    <property type="component" value="Unassembled WGS sequence"/>
</dbReference>
<feature type="compositionally biased region" description="Basic and acidic residues" evidence="1">
    <location>
        <begin position="1"/>
        <end position="10"/>
    </location>
</feature>
<protein>
    <recommendedName>
        <fullName evidence="2">DUF397 domain-containing protein</fullName>
    </recommendedName>
</protein>
<evidence type="ECO:0000313" key="3">
    <source>
        <dbReference type="EMBL" id="MBA8953703.1"/>
    </source>
</evidence>